<feature type="region of interest" description="Disordered" evidence="1">
    <location>
        <begin position="265"/>
        <end position="286"/>
    </location>
</feature>
<feature type="region of interest" description="Disordered" evidence="1">
    <location>
        <begin position="687"/>
        <end position="774"/>
    </location>
</feature>
<feature type="compositionally biased region" description="Basic and acidic residues" evidence="1">
    <location>
        <begin position="484"/>
        <end position="496"/>
    </location>
</feature>
<feature type="compositionally biased region" description="Low complexity" evidence="1">
    <location>
        <begin position="741"/>
        <end position="753"/>
    </location>
</feature>
<evidence type="ECO:0000256" key="1">
    <source>
        <dbReference type="SAM" id="MobiDB-lite"/>
    </source>
</evidence>
<feature type="compositionally biased region" description="Polar residues" evidence="1">
    <location>
        <begin position="696"/>
        <end position="712"/>
    </location>
</feature>
<name>A0A4U0U8P6_9PEZI</name>
<dbReference type="OrthoDB" id="10259622at2759"/>
<evidence type="ECO:0000313" key="4">
    <source>
        <dbReference type="Proteomes" id="UP000308549"/>
    </source>
</evidence>
<feature type="region of interest" description="Disordered" evidence="1">
    <location>
        <begin position="1"/>
        <end position="26"/>
    </location>
</feature>
<evidence type="ECO:0000313" key="3">
    <source>
        <dbReference type="EMBL" id="TKA31681.1"/>
    </source>
</evidence>
<accession>A0A4U0U8P6</accession>
<feature type="compositionally biased region" description="Polar residues" evidence="1">
    <location>
        <begin position="444"/>
        <end position="469"/>
    </location>
</feature>
<evidence type="ECO:0008006" key="5">
    <source>
        <dbReference type="Google" id="ProtNLM"/>
    </source>
</evidence>
<keyword evidence="2" id="KW-0472">Membrane</keyword>
<gene>
    <name evidence="3" type="ORF">B0A50_01759</name>
</gene>
<dbReference type="AlphaFoldDB" id="A0A4U0U8P6"/>
<sequence>MPLPNHALHDSETGRRNFERLQDGSKPALSVNTNVTRHRARLPQQVFPREPRRQHFGLMTSADSKDSKALKKLGDLKQHLQTRLILRPGPQRSITASRTDAVDSMSSRRTAKASANDDMCLGNESCANVPPLHKRVKGLRPSPLNLNQDASPSDRAITIGLAIPSAELPHRSGSLPLVNHPTSQLEEPQTPAIVVTPAKEEFGLSRSVGGMEDQYAPRPTSSIYSRYTTCLPKGDGGSPPPVPPLPLFVTRQALRESAVTVFEEEAATPLQPPSPKRLTTQSHLPTPRRSRGWWNLITSPFSAKSNGRFFRSPPLLQEEHDHVRMLDDASDMGIAGSGSYRGEVVFFNRTPDEGEARTAFPPHTGSEKPPVPKRSETAPAALTAGDEQIDIYRIPSQGLAAAYYDKNNRFASLSALDAETLVFARDSQQWSPSQSVAHPEDSPRSSLATDSGSIASSNSDQQSEASTGSFADRLNKPTSETIEDVGRPCVDCEKARSKATPPAQTRGLFSNPSEDELTDAPPSRPTMNERSNTQATQATMMRFFWLLVFGITLALLLLVVLLVIFVPPRQNKGMAVEAAWVNLTAFPALPTGISTVIQPSTAKADSGCVSSPSLWSCDVPASSSNTYGIEDQSPNFRFEIQFRNGTLPNNETQLAKRSRSPALAGAIVRRDSWTSYLYKAQPQAPSKDDQLFLGQYTDNNDQPFNGETTPFSLSLLDPRELQATSSIRKRQSDPYPYPTGSTANTKSSSNATTEAGKNIPRPALKPNGEPQNTTLFPFVKAQPLRLYNRGQPNEHYGFYSYYDRSIFATSALEGSARTSSVNNASAVCTWSQTRMHVQIWTRKPAVATLDDPVPLRGLPAVNSTANDMVAPGSSPYRVTVTLDRHGGKAKEKGVYCYGLDERHRVLDSVKTWVDEDRSAGAGQLVNAAAVPHSSNATSLQQRDPLSYGGIDGGSGGCVCQWESGN</sequence>
<dbReference type="EMBL" id="NAJL01000007">
    <property type="protein sequence ID" value="TKA31681.1"/>
    <property type="molecule type" value="Genomic_DNA"/>
</dbReference>
<reference evidence="3 4" key="1">
    <citation type="submission" date="2017-03" db="EMBL/GenBank/DDBJ databases">
        <title>Genomes of endolithic fungi from Antarctica.</title>
        <authorList>
            <person name="Coleine C."/>
            <person name="Masonjones S."/>
            <person name="Stajich J.E."/>
        </authorList>
    </citation>
    <scope>NUCLEOTIDE SEQUENCE [LARGE SCALE GENOMIC DNA]</scope>
    <source>
        <strain evidence="3 4">CCFEE 6315</strain>
    </source>
</reference>
<proteinExistence type="predicted"/>
<protein>
    <recommendedName>
        <fullName evidence="5">Glycoprotease family protein</fullName>
    </recommendedName>
</protein>
<keyword evidence="4" id="KW-1185">Reference proteome</keyword>
<comment type="caution">
    <text evidence="3">The sequence shown here is derived from an EMBL/GenBank/DDBJ whole genome shotgun (WGS) entry which is preliminary data.</text>
</comment>
<feature type="region of interest" description="Disordered" evidence="1">
    <location>
        <begin position="430"/>
        <end position="532"/>
    </location>
</feature>
<dbReference type="Proteomes" id="UP000308549">
    <property type="component" value="Unassembled WGS sequence"/>
</dbReference>
<organism evidence="3 4">
    <name type="scientific">Salinomyces thailandicus</name>
    <dbReference type="NCBI Taxonomy" id="706561"/>
    <lineage>
        <taxon>Eukaryota</taxon>
        <taxon>Fungi</taxon>
        <taxon>Dikarya</taxon>
        <taxon>Ascomycota</taxon>
        <taxon>Pezizomycotina</taxon>
        <taxon>Dothideomycetes</taxon>
        <taxon>Dothideomycetidae</taxon>
        <taxon>Mycosphaerellales</taxon>
        <taxon>Teratosphaeriaceae</taxon>
        <taxon>Salinomyces</taxon>
    </lineage>
</organism>
<keyword evidence="2" id="KW-0812">Transmembrane</keyword>
<evidence type="ECO:0000256" key="2">
    <source>
        <dbReference type="SAM" id="Phobius"/>
    </source>
</evidence>
<feature type="compositionally biased region" description="Basic and acidic residues" evidence="1">
    <location>
        <begin position="7"/>
        <end position="23"/>
    </location>
</feature>
<feature type="transmembrane region" description="Helical" evidence="2">
    <location>
        <begin position="543"/>
        <end position="566"/>
    </location>
</feature>
<feature type="region of interest" description="Disordered" evidence="1">
    <location>
        <begin position="353"/>
        <end position="382"/>
    </location>
</feature>
<keyword evidence="2" id="KW-1133">Transmembrane helix</keyword>